<evidence type="ECO:0000313" key="3">
    <source>
        <dbReference type="EMBL" id="MCQ8279812.1"/>
    </source>
</evidence>
<comment type="similarity">
    <text evidence="1">Belongs to the universal stress protein A family.</text>
</comment>
<comment type="caution">
    <text evidence="3">The sequence shown here is derived from an EMBL/GenBank/DDBJ whole genome shotgun (WGS) entry which is preliminary data.</text>
</comment>
<dbReference type="Proteomes" id="UP001524587">
    <property type="component" value="Unassembled WGS sequence"/>
</dbReference>
<dbReference type="EMBL" id="JAMSKV010000017">
    <property type="protein sequence ID" value="MCQ8279812.1"/>
    <property type="molecule type" value="Genomic_DNA"/>
</dbReference>
<sequence length="160" mass="17163">MIHAILLGIDGSDRSRRIVAVGAELARATGASVHLLCVVDPAYYLEEGPNGLPDTHDEIDYPAAAIEREGADQLVRQAVADLQQQGTQATGEVLPGEPATVILEKAATLKSSLIVMGHRHLSWIERHTSGSVCHKVLEHALTPVVVVPSTDQEQHSREGE</sequence>
<evidence type="ECO:0000313" key="4">
    <source>
        <dbReference type="Proteomes" id="UP001524587"/>
    </source>
</evidence>
<dbReference type="Pfam" id="PF00582">
    <property type="entry name" value="Usp"/>
    <property type="match status" value="1"/>
</dbReference>
<gene>
    <name evidence="3" type="ORF">NFI95_15305</name>
</gene>
<accession>A0ABT1WC20</accession>
<dbReference type="InterPro" id="IPR006015">
    <property type="entry name" value="Universal_stress_UspA"/>
</dbReference>
<name>A0ABT1WC20_9PROT</name>
<protein>
    <submittedName>
        <fullName evidence="3">Universal stress protein</fullName>
    </submittedName>
</protein>
<dbReference type="PRINTS" id="PR01438">
    <property type="entry name" value="UNVRSLSTRESS"/>
</dbReference>
<dbReference type="Gene3D" id="3.40.50.620">
    <property type="entry name" value="HUPs"/>
    <property type="match status" value="1"/>
</dbReference>
<keyword evidence="4" id="KW-1185">Reference proteome</keyword>
<evidence type="ECO:0000259" key="2">
    <source>
        <dbReference type="Pfam" id="PF00582"/>
    </source>
</evidence>
<reference evidence="3 4" key="1">
    <citation type="submission" date="2022-06" db="EMBL/GenBank/DDBJ databases">
        <title>Endosaccharibacter gen. nov., sp. nov., endophytic bacteria isolated from sugarcane.</title>
        <authorList>
            <person name="Pitiwittayakul N."/>
            <person name="Yukphan P."/>
            <person name="Charoenyingcharoen P."/>
            <person name="Tanasupawat S."/>
        </authorList>
    </citation>
    <scope>NUCLEOTIDE SEQUENCE [LARGE SCALE GENOMIC DNA]</scope>
    <source>
        <strain evidence="3 4">KSS8</strain>
    </source>
</reference>
<dbReference type="PANTHER" id="PTHR46268">
    <property type="entry name" value="STRESS RESPONSE PROTEIN NHAX"/>
    <property type="match status" value="1"/>
</dbReference>
<dbReference type="RefSeq" id="WP_422865302.1">
    <property type="nucleotide sequence ID" value="NZ_JAMSKV010000017.1"/>
</dbReference>
<evidence type="ECO:0000256" key="1">
    <source>
        <dbReference type="ARBA" id="ARBA00008791"/>
    </source>
</evidence>
<dbReference type="PANTHER" id="PTHR46268:SF6">
    <property type="entry name" value="UNIVERSAL STRESS PROTEIN UP12"/>
    <property type="match status" value="1"/>
</dbReference>
<organism evidence="3 4">
    <name type="scientific">Endosaccharibacter trunci</name>
    <dbReference type="NCBI Taxonomy" id="2812733"/>
    <lineage>
        <taxon>Bacteria</taxon>
        <taxon>Pseudomonadati</taxon>
        <taxon>Pseudomonadota</taxon>
        <taxon>Alphaproteobacteria</taxon>
        <taxon>Acetobacterales</taxon>
        <taxon>Acetobacteraceae</taxon>
        <taxon>Endosaccharibacter</taxon>
    </lineage>
</organism>
<dbReference type="InterPro" id="IPR014729">
    <property type="entry name" value="Rossmann-like_a/b/a_fold"/>
</dbReference>
<proteinExistence type="inferred from homology"/>
<dbReference type="InterPro" id="IPR006016">
    <property type="entry name" value="UspA"/>
</dbReference>
<dbReference type="SUPFAM" id="SSF52402">
    <property type="entry name" value="Adenine nucleotide alpha hydrolases-like"/>
    <property type="match status" value="1"/>
</dbReference>
<feature type="domain" description="UspA" evidence="2">
    <location>
        <begin position="1"/>
        <end position="148"/>
    </location>
</feature>
<dbReference type="CDD" id="cd00293">
    <property type="entry name" value="USP-like"/>
    <property type="match status" value="1"/>
</dbReference>